<evidence type="ECO:0000256" key="3">
    <source>
        <dbReference type="ARBA" id="ARBA00022741"/>
    </source>
</evidence>
<evidence type="ECO:0000256" key="4">
    <source>
        <dbReference type="ARBA" id="ARBA00022777"/>
    </source>
</evidence>
<dbReference type="EMBL" id="CAMPGE010014766">
    <property type="protein sequence ID" value="CAI2373416.1"/>
    <property type="molecule type" value="Genomic_DNA"/>
</dbReference>
<dbReference type="PROSITE" id="PS50011">
    <property type="entry name" value="PROTEIN_KINASE_DOM"/>
    <property type="match status" value="1"/>
</dbReference>
<dbReference type="GO" id="GO:0005952">
    <property type="term" value="C:cAMP-dependent protein kinase complex"/>
    <property type="evidence" value="ECO:0007669"/>
    <property type="project" value="TreeGrafter"/>
</dbReference>
<dbReference type="GO" id="GO:0004691">
    <property type="term" value="F:cAMP-dependent protein kinase activity"/>
    <property type="evidence" value="ECO:0007669"/>
    <property type="project" value="TreeGrafter"/>
</dbReference>
<evidence type="ECO:0000256" key="1">
    <source>
        <dbReference type="ARBA" id="ARBA00022527"/>
    </source>
</evidence>
<keyword evidence="5" id="KW-0067">ATP-binding</keyword>
<protein>
    <recommendedName>
        <fullName evidence="6">Protein kinase domain-containing protein</fullName>
    </recommendedName>
</protein>
<sequence length="364" mass="41840">MEPLVPEGYTLIKNLSESPYRKVSLVKNIEDDKRYIIKVYDKKKIMENKSIVQSVLNEKKVLAEIDHPKIIKLRGTFKDDDNIGLILDLAKGIGLSTILQSHQKLPAELVSVIICQLIEIFEYLQSNGYVYKDLKASHVFLDKNSRITLIDLGMVEKLESGERSYIPAGTFHSMAPEMIDVWESSILNSGKVDQENLPGYNHNIDLYAIGVLIHELLLGKPPYGYLQAIADKEKRLEYFTKTREGINNDEQLELIEENLGKVLNEQQNNLIDLMNNLLKPNHEERLGANRQTEEIKQHSAINWYNFEDEAEYLDSFTKKSKCKLGIDELNDILSFVETCGIHNESDFADDEKLNEEEQKIFDDF</sequence>
<evidence type="ECO:0000259" key="6">
    <source>
        <dbReference type="PROSITE" id="PS50011"/>
    </source>
</evidence>
<keyword evidence="3" id="KW-0547">Nucleotide-binding</keyword>
<dbReference type="AlphaFoldDB" id="A0AAD2CWM4"/>
<keyword evidence="8" id="KW-1185">Reference proteome</keyword>
<keyword evidence="4" id="KW-0418">Kinase</keyword>
<keyword evidence="2" id="KW-0808">Transferase</keyword>
<dbReference type="Proteomes" id="UP001295684">
    <property type="component" value="Unassembled WGS sequence"/>
</dbReference>
<feature type="domain" description="Protein kinase" evidence="6">
    <location>
        <begin position="9"/>
        <end position="301"/>
    </location>
</feature>
<dbReference type="GO" id="GO:0005524">
    <property type="term" value="F:ATP binding"/>
    <property type="evidence" value="ECO:0007669"/>
    <property type="project" value="UniProtKB-KW"/>
</dbReference>
<name>A0AAD2CWM4_EUPCR</name>
<keyword evidence="1" id="KW-0723">Serine/threonine-protein kinase</keyword>
<organism evidence="7 8">
    <name type="scientific">Euplotes crassus</name>
    <dbReference type="NCBI Taxonomy" id="5936"/>
    <lineage>
        <taxon>Eukaryota</taxon>
        <taxon>Sar</taxon>
        <taxon>Alveolata</taxon>
        <taxon>Ciliophora</taxon>
        <taxon>Intramacronucleata</taxon>
        <taxon>Spirotrichea</taxon>
        <taxon>Hypotrichia</taxon>
        <taxon>Euplotida</taxon>
        <taxon>Euplotidae</taxon>
        <taxon>Moneuplotes</taxon>
    </lineage>
</organism>
<reference evidence="7" key="1">
    <citation type="submission" date="2023-07" db="EMBL/GenBank/DDBJ databases">
        <authorList>
            <consortium name="AG Swart"/>
            <person name="Singh M."/>
            <person name="Singh A."/>
            <person name="Seah K."/>
            <person name="Emmerich C."/>
        </authorList>
    </citation>
    <scope>NUCLEOTIDE SEQUENCE</scope>
    <source>
        <strain evidence="7">DP1</strain>
    </source>
</reference>
<proteinExistence type="predicted"/>
<dbReference type="SUPFAM" id="SSF56112">
    <property type="entry name" value="Protein kinase-like (PK-like)"/>
    <property type="match status" value="1"/>
</dbReference>
<dbReference type="Gene3D" id="1.10.510.10">
    <property type="entry name" value="Transferase(Phosphotransferase) domain 1"/>
    <property type="match status" value="1"/>
</dbReference>
<evidence type="ECO:0000313" key="7">
    <source>
        <dbReference type="EMBL" id="CAI2373416.1"/>
    </source>
</evidence>
<dbReference type="Gene3D" id="3.30.200.20">
    <property type="entry name" value="Phosphorylase Kinase, domain 1"/>
    <property type="match status" value="1"/>
</dbReference>
<accession>A0AAD2CWM4</accession>
<dbReference type="InterPro" id="IPR011009">
    <property type="entry name" value="Kinase-like_dom_sf"/>
</dbReference>
<dbReference type="PANTHER" id="PTHR24353">
    <property type="entry name" value="CYCLIC NUCLEOTIDE-DEPENDENT PROTEIN KINASE"/>
    <property type="match status" value="1"/>
</dbReference>
<dbReference type="Pfam" id="PF00069">
    <property type="entry name" value="Pkinase"/>
    <property type="match status" value="1"/>
</dbReference>
<comment type="caution">
    <text evidence="7">The sequence shown here is derived from an EMBL/GenBank/DDBJ whole genome shotgun (WGS) entry which is preliminary data.</text>
</comment>
<evidence type="ECO:0000313" key="8">
    <source>
        <dbReference type="Proteomes" id="UP001295684"/>
    </source>
</evidence>
<evidence type="ECO:0000256" key="2">
    <source>
        <dbReference type="ARBA" id="ARBA00022679"/>
    </source>
</evidence>
<dbReference type="InterPro" id="IPR000719">
    <property type="entry name" value="Prot_kinase_dom"/>
</dbReference>
<gene>
    <name evidence="7" type="ORF">ECRASSUSDP1_LOCUS14762</name>
</gene>
<evidence type="ECO:0000256" key="5">
    <source>
        <dbReference type="ARBA" id="ARBA00022840"/>
    </source>
</evidence>
<dbReference type="PANTHER" id="PTHR24353:SF37">
    <property type="entry name" value="CAMP-DEPENDENT PROTEIN KINASE CATALYTIC SUBUNIT PRKX"/>
    <property type="match status" value="1"/>
</dbReference>